<dbReference type="PANTHER" id="PTHR35270">
    <property type="entry name" value="FUSELESS, ISOFORM A"/>
    <property type="match status" value="1"/>
</dbReference>
<keyword evidence="2" id="KW-0812">Transmembrane</keyword>
<dbReference type="HOGENOM" id="CLU_039224_1_0_1"/>
<feature type="transmembrane region" description="Helical" evidence="2">
    <location>
        <begin position="172"/>
        <end position="192"/>
    </location>
</feature>
<evidence type="ECO:0000256" key="1">
    <source>
        <dbReference type="SAM" id="MobiDB-lite"/>
    </source>
</evidence>
<dbReference type="InterPro" id="IPR032751">
    <property type="entry name" value="Fuseless"/>
</dbReference>
<dbReference type="EMBL" id="AMQN01011631">
    <property type="status" value="NOT_ANNOTATED_CDS"/>
    <property type="molecule type" value="Genomic_DNA"/>
</dbReference>
<dbReference type="PANTHER" id="PTHR35270:SF2">
    <property type="entry name" value="FUSELESS, ISOFORM A"/>
    <property type="match status" value="1"/>
</dbReference>
<dbReference type="Proteomes" id="UP000014760">
    <property type="component" value="Unassembled WGS sequence"/>
</dbReference>
<accession>R7TY02</accession>
<sequence>MSQSHLGRCLAVVDACLCLLLFFPLSVFHWRGTWELQDIYILPERYLDSSWISFGIGANFCTIMLLLQPSLAAFLKPFSRPTYLIVSRVFIYVHGWAVMCYWRGLWNLMDYYLTENWLNSTVMYAIAQLFAYASTTVRTNVGVPVAIALDTDPDLLAPDTMWKTEPQHTWKFIGDVLFTQFVIVTSNIAMWRGMWNILDAFLFPGDVLLSDLVSLVVGFGVIACLFALQLPCGYISERLDAHKGWKICYENVLFLVLCWANLMLWRGGWDLCVHYMLPHSLLGPWLCHWIGTLGLMAFQVFNNVGLNGIERDGQYPRGEGIYPTKYLQVFMADFVQKKTIGQKYLVVDTDEETTTDSADSDFSESSLKTLIERPLTVEAEGIELTNITENHNINSHSNGQSNGHYPNGIS</sequence>
<gene>
    <name evidence="3" type="ORF">CAPTEDRAFT_177777</name>
</gene>
<dbReference type="Pfam" id="PF15993">
    <property type="entry name" value="Fuseless"/>
    <property type="match status" value="1"/>
</dbReference>
<keyword evidence="2" id="KW-0472">Membrane</keyword>
<reference evidence="3 5" key="2">
    <citation type="journal article" date="2013" name="Nature">
        <title>Insights into bilaterian evolution from three spiralian genomes.</title>
        <authorList>
            <person name="Simakov O."/>
            <person name="Marletaz F."/>
            <person name="Cho S.J."/>
            <person name="Edsinger-Gonzales E."/>
            <person name="Havlak P."/>
            <person name="Hellsten U."/>
            <person name="Kuo D.H."/>
            <person name="Larsson T."/>
            <person name="Lv J."/>
            <person name="Arendt D."/>
            <person name="Savage R."/>
            <person name="Osoegawa K."/>
            <person name="de Jong P."/>
            <person name="Grimwood J."/>
            <person name="Chapman J.A."/>
            <person name="Shapiro H."/>
            <person name="Aerts A."/>
            <person name="Otillar R.P."/>
            <person name="Terry A.Y."/>
            <person name="Boore J.L."/>
            <person name="Grigoriev I.V."/>
            <person name="Lindberg D.R."/>
            <person name="Seaver E.C."/>
            <person name="Weisblat D.A."/>
            <person name="Putnam N.H."/>
            <person name="Rokhsar D.S."/>
        </authorList>
    </citation>
    <scope>NUCLEOTIDE SEQUENCE</scope>
    <source>
        <strain evidence="3 5">I ESC-2004</strain>
    </source>
</reference>
<dbReference type="OMA" id="HTIWAND"/>
<organism evidence="3">
    <name type="scientific">Capitella teleta</name>
    <name type="common">Polychaete worm</name>
    <dbReference type="NCBI Taxonomy" id="283909"/>
    <lineage>
        <taxon>Eukaryota</taxon>
        <taxon>Metazoa</taxon>
        <taxon>Spiralia</taxon>
        <taxon>Lophotrochozoa</taxon>
        <taxon>Annelida</taxon>
        <taxon>Polychaeta</taxon>
        <taxon>Sedentaria</taxon>
        <taxon>Scolecida</taxon>
        <taxon>Capitellidae</taxon>
        <taxon>Capitella</taxon>
    </lineage>
</organism>
<proteinExistence type="predicted"/>
<feature type="transmembrane region" description="Helical" evidence="2">
    <location>
        <begin position="281"/>
        <end position="301"/>
    </location>
</feature>
<reference evidence="4" key="3">
    <citation type="submission" date="2015-06" db="UniProtKB">
        <authorList>
            <consortium name="EnsemblMetazoa"/>
        </authorList>
    </citation>
    <scope>IDENTIFICATION</scope>
</reference>
<feature type="transmembrane region" description="Helical" evidence="2">
    <location>
        <begin position="82"/>
        <end position="104"/>
    </location>
</feature>
<dbReference type="OrthoDB" id="45313at2759"/>
<keyword evidence="2" id="KW-1133">Transmembrane helix</keyword>
<feature type="transmembrane region" description="Helical" evidence="2">
    <location>
        <begin position="12"/>
        <end position="31"/>
    </location>
</feature>
<feature type="region of interest" description="Disordered" evidence="1">
    <location>
        <begin position="391"/>
        <end position="410"/>
    </location>
</feature>
<keyword evidence="5" id="KW-1185">Reference proteome</keyword>
<evidence type="ECO:0000313" key="5">
    <source>
        <dbReference type="Proteomes" id="UP000014760"/>
    </source>
</evidence>
<name>R7TY02_CAPTE</name>
<evidence type="ECO:0000256" key="2">
    <source>
        <dbReference type="SAM" id="Phobius"/>
    </source>
</evidence>
<evidence type="ECO:0000313" key="3">
    <source>
        <dbReference type="EMBL" id="ELT95825.1"/>
    </source>
</evidence>
<feature type="transmembrane region" description="Helical" evidence="2">
    <location>
        <begin position="247"/>
        <end position="269"/>
    </location>
</feature>
<feature type="transmembrane region" description="Helical" evidence="2">
    <location>
        <begin position="51"/>
        <end position="75"/>
    </location>
</feature>
<protein>
    <submittedName>
        <fullName evidence="3 4">Uncharacterized protein</fullName>
    </submittedName>
</protein>
<dbReference type="AlphaFoldDB" id="R7TY02"/>
<reference evidence="5" key="1">
    <citation type="submission" date="2012-12" db="EMBL/GenBank/DDBJ databases">
        <authorList>
            <person name="Hellsten U."/>
            <person name="Grimwood J."/>
            <person name="Chapman J.A."/>
            <person name="Shapiro H."/>
            <person name="Aerts A."/>
            <person name="Otillar R.P."/>
            <person name="Terry A.Y."/>
            <person name="Boore J.L."/>
            <person name="Simakov O."/>
            <person name="Marletaz F."/>
            <person name="Cho S.-J."/>
            <person name="Edsinger-Gonzales E."/>
            <person name="Havlak P."/>
            <person name="Kuo D.-H."/>
            <person name="Larsson T."/>
            <person name="Lv J."/>
            <person name="Arendt D."/>
            <person name="Savage R."/>
            <person name="Osoegawa K."/>
            <person name="de Jong P."/>
            <person name="Lindberg D.R."/>
            <person name="Seaver E.C."/>
            <person name="Weisblat D.A."/>
            <person name="Putnam N.H."/>
            <person name="Grigoriev I.V."/>
            <person name="Rokhsar D.S."/>
        </authorList>
    </citation>
    <scope>NUCLEOTIDE SEQUENCE</scope>
    <source>
        <strain evidence="5">I ESC-2004</strain>
    </source>
</reference>
<dbReference type="EnsemblMetazoa" id="CapteT177777">
    <property type="protein sequence ID" value="CapteP177777"/>
    <property type="gene ID" value="CapteG177777"/>
</dbReference>
<dbReference type="EMBL" id="KB308994">
    <property type="protein sequence ID" value="ELT95825.1"/>
    <property type="molecule type" value="Genomic_DNA"/>
</dbReference>
<evidence type="ECO:0000313" key="4">
    <source>
        <dbReference type="EnsemblMetazoa" id="CapteP177777"/>
    </source>
</evidence>
<feature type="transmembrane region" description="Helical" evidence="2">
    <location>
        <begin position="212"/>
        <end position="235"/>
    </location>
</feature>